<dbReference type="PANTHER" id="PTHR15992">
    <property type="entry name" value="HOLLIDAY JUNCTION RECOGNITION PROTEIN"/>
    <property type="match status" value="1"/>
</dbReference>
<feature type="compositionally biased region" description="Basic residues" evidence="1">
    <location>
        <begin position="842"/>
        <end position="852"/>
    </location>
</feature>
<dbReference type="GO" id="GO:0005634">
    <property type="term" value="C:nucleus"/>
    <property type="evidence" value="ECO:0007669"/>
    <property type="project" value="InterPro"/>
</dbReference>
<evidence type="ECO:0000256" key="1">
    <source>
        <dbReference type="SAM" id="MobiDB-lite"/>
    </source>
</evidence>
<dbReference type="GO" id="GO:0042393">
    <property type="term" value="F:histone binding"/>
    <property type="evidence" value="ECO:0007669"/>
    <property type="project" value="InterPro"/>
</dbReference>
<evidence type="ECO:0000313" key="2">
    <source>
        <dbReference type="EMBL" id="KAF4464763.1"/>
    </source>
</evidence>
<feature type="region of interest" description="Disordered" evidence="1">
    <location>
        <begin position="454"/>
        <end position="888"/>
    </location>
</feature>
<comment type="caution">
    <text evidence="2">The sequence shown here is derived from an EMBL/GenBank/DDBJ whole genome shotgun (WGS) entry which is preliminary data.</text>
</comment>
<dbReference type="Gene3D" id="1.10.20.10">
    <property type="entry name" value="Histone, subunit A"/>
    <property type="match status" value="1"/>
</dbReference>
<accession>A0A8H4PBL0</accession>
<feature type="compositionally biased region" description="Basic and acidic residues" evidence="1">
    <location>
        <begin position="331"/>
        <end position="347"/>
    </location>
</feature>
<dbReference type="InterPro" id="IPR018465">
    <property type="entry name" value="Scm3/HJURP"/>
</dbReference>
<feature type="compositionally biased region" description="Basic and acidic residues" evidence="1">
    <location>
        <begin position="141"/>
        <end position="164"/>
    </location>
</feature>
<keyword evidence="3" id="KW-1185">Reference proteome</keyword>
<feature type="compositionally biased region" description="Basic and acidic residues" evidence="1">
    <location>
        <begin position="823"/>
        <end position="833"/>
    </location>
</feature>
<dbReference type="PANTHER" id="PTHR15992:SF5">
    <property type="entry name" value="HOLLIDAY JUNCTION RECOGNITION PROTEIN"/>
    <property type="match status" value="1"/>
</dbReference>
<feature type="compositionally biased region" description="Polar residues" evidence="1">
    <location>
        <begin position="497"/>
        <end position="532"/>
    </location>
</feature>
<sequence>MEPPAKKRRRGSSPPKPGQNDDEDDELASHPQEISVRRDPDVQLALKRANADHKLQATMAHIIEKYSRDFEGVGDEIDMETGEIVVNNGHLHNMRDEGDVEGLWMDGDSNNEEEEDEGILLEDLTDEYSDNQDDTSQAQDFRGDGDDIEHANAADREPEAESTNKDSGSAPVPVGEKETTTTTRDHDHIEQLPQDAPPSPHGGSGHPHAGFGSPSFGPGASPFGYGAQQTPFSPWAMMSGFTMNAWGRDDIPPYYNMPPSIPGPWFSGGRYEFPTNNGQTSIWGRGWAKKTKRAGSMKRSSKPLARSSEQPGESPTNDGNGGDHSNVQTSSEEKQRLDKEHMGDDRVINASDEDDDLVFSGATDLPSSAKSMPATPKEVEVKQKDSAAKPTGKALKETAGNVLKVPTHDNEKDDRGSRRSGRARKQVEYMGKISWADARELRKSGQILSIELHRADPTSWEEFESVDDTDDDQLPIQESAQPTTLTSEQDATKKTTKSSVVPDSQDTCTPFSSSAPQVSQSRENTSEPSTFSRKIMPTMVLSDDEAPLPLSKVKPPKQRPSSSNPVPESPNLGEKTNSSTTEATVPETKDPHKSPTKSTAQSESKVAAALNKVTQSLKRKRGRPRKSDQSTIVVATDASSNPPKRKPGRPRKPDLAVEEDNKVRPLSHEVKWLQKKMSKGVCDLVSQGTQPGKQLRPRRSNETLEPVDTSMTTPEEANKEPEAVLNNKPPSPTKAISTQKDEPPPSKTTSPHQGDPFPSNMPRDLALQLTSTPRKPKDSITNPTGTPSNSSKPHTPRHTSIRTNHAPSSRRSLLSFVSDSDSDSDRSRDELTRGIRSASQKKSARPSTHKIWRSTALTTEVHRTPSRRSGKEPCSPSTVKTPGGTMRTCGTDGFQCGRDFCFTCL</sequence>
<feature type="compositionally biased region" description="Basic and acidic residues" evidence="1">
    <location>
        <begin position="651"/>
        <end position="672"/>
    </location>
</feature>
<feature type="region of interest" description="Disordered" evidence="1">
    <location>
        <begin position="1"/>
        <end position="40"/>
    </location>
</feature>
<feature type="compositionally biased region" description="Basic residues" evidence="1">
    <location>
        <begin position="287"/>
        <end position="301"/>
    </location>
</feature>
<feature type="compositionally biased region" description="Polar residues" evidence="1">
    <location>
        <begin position="629"/>
        <end position="641"/>
    </location>
</feature>
<reference evidence="2 3" key="1">
    <citation type="submission" date="2020-01" db="EMBL/GenBank/DDBJ databases">
        <title>Identification and distribution of gene clusters putatively required for synthesis of sphingolipid metabolism inhibitors in phylogenetically diverse species of the filamentous fungus Fusarium.</title>
        <authorList>
            <person name="Kim H.-S."/>
            <person name="Busman M."/>
            <person name="Brown D.W."/>
            <person name="Divon H."/>
            <person name="Uhlig S."/>
            <person name="Proctor R.H."/>
        </authorList>
    </citation>
    <scope>NUCLEOTIDE SEQUENCE [LARGE SCALE GENOMIC DNA]</scope>
    <source>
        <strain evidence="2 3">NRRL 20459</strain>
    </source>
</reference>
<feature type="compositionally biased region" description="Low complexity" evidence="1">
    <location>
        <begin position="809"/>
        <end position="819"/>
    </location>
</feature>
<dbReference type="EMBL" id="JAADYS010001144">
    <property type="protein sequence ID" value="KAF4464763.1"/>
    <property type="molecule type" value="Genomic_DNA"/>
</dbReference>
<name>A0A8H4PBL0_9HYPO</name>
<feature type="region of interest" description="Disordered" evidence="1">
    <location>
        <begin position="125"/>
        <end position="234"/>
    </location>
</feature>
<dbReference type="Proteomes" id="UP000554235">
    <property type="component" value="Unassembled WGS sequence"/>
</dbReference>
<dbReference type="GO" id="GO:0046982">
    <property type="term" value="F:protein heterodimerization activity"/>
    <property type="evidence" value="ECO:0007669"/>
    <property type="project" value="InterPro"/>
</dbReference>
<feature type="compositionally biased region" description="Basic and acidic residues" evidence="1">
    <location>
        <begin position="406"/>
        <end position="417"/>
    </location>
</feature>
<gene>
    <name evidence="2" type="ORF">FALBO_8387</name>
</gene>
<dbReference type="Pfam" id="PF10384">
    <property type="entry name" value="Scm3"/>
    <property type="match status" value="1"/>
</dbReference>
<feature type="compositionally biased region" description="Low complexity" evidence="1">
    <location>
        <begin position="560"/>
        <end position="571"/>
    </location>
</feature>
<feature type="compositionally biased region" description="Basic residues" evidence="1">
    <location>
        <begin position="1"/>
        <end position="11"/>
    </location>
</feature>
<feature type="region of interest" description="Disordered" evidence="1">
    <location>
        <begin position="268"/>
        <end position="425"/>
    </location>
</feature>
<dbReference type="InterPro" id="IPR009072">
    <property type="entry name" value="Histone-fold"/>
</dbReference>
<feature type="compositionally biased region" description="Polar residues" evidence="1">
    <location>
        <begin position="574"/>
        <end position="583"/>
    </location>
</feature>
<feature type="compositionally biased region" description="Acidic residues" evidence="1">
    <location>
        <begin position="459"/>
        <end position="473"/>
    </location>
</feature>
<protein>
    <submittedName>
        <fullName evidence="2">Uncharacterized protein</fullName>
    </submittedName>
</protein>
<feature type="compositionally biased region" description="Basic and acidic residues" evidence="1">
    <location>
        <begin position="175"/>
        <end position="190"/>
    </location>
</feature>
<feature type="compositionally biased region" description="Low complexity" evidence="1">
    <location>
        <begin position="206"/>
        <end position="227"/>
    </location>
</feature>
<evidence type="ECO:0000313" key="3">
    <source>
        <dbReference type="Proteomes" id="UP000554235"/>
    </source>
</evidence>
<dbReference type="AlphaFoldDB" id="A0A8H4PBL0"/>
<feature type="compositionally biased region" description="Polar residues" evidence="1">
    <location>
        <begin position="307"/>
        <end position="330"/>
    </location>
</feature>
<dbReference type="OrthoDB" id="2420608at2759"/>
<feature type="compositionally biased region" description="Basic and acidic residues" evidence="1">
    <location>
        <begin position="377"/>
        <end position="387"/>
    </location>
</feature>
<feature type="compositionally biased region" description="Polar residues" evidence="1">
    <location>
        <begin position="768"/>
        <end position="793"/>
    </location>
</feature>
<organism evidence="2 3">
    <name type="scientific">Fusarium albosuccineum</name>
    <dbReference type="NCBI Taxonomy" id="1237068"/>
    <lineage>
        <taxon>Eukaryota</taxon>
        <taxon>Fungi</taxon>
        <taxon>Dikarya</taxon>
        <taxon>Ascomycota</taxon>
        <taxon>Pezizomycotina</taxon>
        <taxon>Sordariomycetes</taxon>
        <taxon>Hypocreomycetidae</taxon>
        <taxon>Hypocreales</taxon>
        <taxon>Nectriaceae</taxon>
        <taxon>Fusarium</taxon>
        <taxon>Fusarium decemcellulare species complex</taxon>
    </lineage>
</organism>
<feature type="compositionally biased region" description="Polar residues" evidence="1">
    <location>
        <begin position="476"/>
        <end position="489"/>
    </location>
</feature>
<proteinExistence type="predicted"/>